<dbReference type="Proteomes" id="UP000499080">
    <property type="component" value="Unassembled WGS sequence"/>
</dbReference>
<evidence type="ECO:0000313" key="2">
    <source>
        <dbReference type="Proteomes" id="UP000499080"/>
    </source>
</evidence>
<dbReference type="EMBL" id="BGPR01001012">
    <property type="protein sequence ID" value="GBM42987.1"/>
    <property type="molecule type" value="Genomic_DNA"/>
</dbReference>
<evidence type="ECO:0000313" key="1">
    <source>
        <dbReference type="EMBL" id="GBM42987.1"/>
    </source>
</evidence>
<accession>A0A4Y2FPL7</accession>
<reference evidence="1 2" key="1">
    <citation type="journal article" date="2019" name="Sci. Rep.">
        <title>Orb-weaving spider Araneus ventricosus genome elucidates the spidroin gene catalogue.</title>
        <authorList>
            <person name="Kono N."/>
            <person name="Nakamura H."/>
            <person name="Ohtoshi R."/>
            <person name="Moran D.A.P."/>
            <person name="Shinohara A."/>
            <person name="Yoshida Y."/>
            <person name="Fujiwara M."/>
            <person name="Mori M."/>
            <person name="Tomita M."/>
            <person name="Arakawa K."/>
        </authorList>
    </citation>
    <scope>NUCLEOTIDE SEQUENCE [LARGE SCALE GENOMIC DNA]</scope>
</reference>
<keyword evidence="2" id="KW-1185">Reference proteome</keyword>
<sequence length="141" mass="16236">MWAPRKVDEWLRFHMKALARLGLHEWGGAVPPPVMVRTSYGRGRAVRLCWPLGPNLSTCFYCNDCHSDFPCALAVTSYPQKNVSSPSLSLPTLPTFKEWPPMVDMDQWTMLFLSLFTEKKKCVYDGHRIQCPKKTIPWTFS</sequence>
<comment type="caution">
    <text evidence="1">The sequence shown here is derived from an EMBL/GenBank/DDBJ whole genome shotgun (WGS) entry which is preliminary data.</text>
</comment>
<gene>
    <name evidence="1" type="ORF">AVEN_168555_1</name>
</gene>
<protein>
    <submittedName>
        <fullName evidence="1">Uncharacterized protein</fullName>
    </submittedName>
</protein>
<proteinExistence type="predicted"/>
<dbReference type="AlphaFoldDB" id="A0A4Y2FPL7"/>
<name>A0A4Y2FPL7_ARAVE</name>
<organism evidence="1 2">
    <name type="scientific">Araneus ventricosus</name>
    <name type="common">Orbweaver spider</name>
    <name type="synonym">Epeira ventricosa</name>
    <dbReference type="NCBI Taxonomy" id="182803"/>
    <lineage>
        <taxon>Eukaryota</taxon>
        <taxon>Metazoa</taxon>
        <taxon>Ecdysozoa</taxon>
        <taxon>Arthropoda</taxon>
        <taxon>Chelicerata</taxon>
        <taxon>Arachnida</taxon>
        <taxon>Araneae</taxon>
        <taxon>Araneomorphae</taxon>
        <taxon>Entelegynae</taxon>
        <taxon>Araneoidea</taxon>
        <taxon>Araneidae</taxon>
        <taxon>Araneus</taxon>
    </lineage>
</organism>